<accession>A0A3M2J0U9</accession>
<dbReference type="InterPro" id="IPR009091">
    <property type="entry name" value="RCC1/BLIP-II"/>
</dbReference>
<dbReference type="PANTHER" id="PTHR45982">
    <property type="entry name" value="REGULATOR OF CHROMOSOME CONDENSATION"/>
    <property type="match status" value="1"/>
</dbReference>
<keyword evidence="3" id="KW-1185">Reference proteome</keyword>
<comment type="caution">
    <text evidence="2">The sequence shown here is derived from an EMBL/GenBank/DDBJ whole genome shotgun (WGS) entry which is preliminary data.</text>
</comment>
<gene>
    <name evidence="2" type="ORF">EBM89_14125</name>
</gene>
<dbReference type="PROSITE" id="PS50012">
    <property type="entry name" value="RCC1_3"/>
    <property type="match status" value="1"/>
</dbReference>
<dbReference type="PROSITE" id="PS51318">
    <property type="entry name" value="TAT"/>
    <property type="match status" value="1"/>
</dbReference>
<feature type="chain" id="PRO_5039321400" description="Chromosome condensation regulator RCC1" evidence="1">
    <location>
        <begin position="27"/>
        <end position="499"/>
    </location>
</feature>
<dbReference type="RefSeq" id="WP_122150058.1">
    <property type="nucleotide sequence ID" value="NZ_RFFI01000082.1"/>
</dbReference>
<evidence type="ECO:0000256" key="1">
    <source>
        <dbReference type="SAM" id="SignalP"/>
    </source>
</evidence>
<feature type="signal peptide" evidence="1">
    <location>
        <begin position="1"/>
        <end position="26"/>
    </location>
</feature>
<evidence type="ECO:0000313" key="3">
    <source>
        <dbReference type="Proteomes" id="UP000269289"/>
    </source>
</evidence>
<reference evidence="2 3" key="1">
    <citation type="submission" date="2018-10" db="EMBL/GenBank/DDBJ databases">
        <title>Isolation, diversity and antifungal activity of actinobacteria from wheat.</title>
        <authorList>
            <person name="Han C."/>
        </authorList>
    </citation>
    <scope>NUCLEOTIDE SEQUENCE [LARGE SCALE GENOMIC DNA]</scope>
    <source>
        <strain evidence="2 3">NEAU-YY56</strain>
    </source>
</reference>
<evidence type="ECO:0000313" key="2">
    <source>
        <dbReference type="EMBL" id="RMI07029.1"/>
    </source>
</evidence>
<dbReference type="InterPro" id="IPR051553">
    <property type="entry name" value="Ran_GTPase-activating"/>
</dbReference>
<dbReference type="InterPro" id="IPR006311">
    <property type="entry name" value="TAT_signal"/>
</dbReference>
<protein>
    <recommendedName>
        <fullName evidence="4">Chromosome condensation regulator RCC1</fullName>
    </recommendedName>
</protein>
<dbReference type="InterPro" id="IPR000408">
    <property type="entry name" value="Reg_chr_condens"/>
</dbReference>
<dbReference type="SUPFAM" id="SSF50985">
    <property type="entry name" value="RCC1/BLIP-II"/>
    <property type="match status" value="2"/>
</dbReference>
<dbReference type="EMBL" id="RFFI01000082">
    <property type="protein sequence ID" value="RMI07029.1"/>
    <property type="molecule type" value="Genomic_DNA"/>
</dbReference>
<dbReference type="Gene3D" id="2.130.10.30">
    <property type="entry name" value="Regulator of chromosome condensation 1/beta-lactamase-inhibitor protein II"/>
    <property type="match status" value="2"/>
</dbReference>
<dbReference type="PANTHER" id="PTHR45982:SF1">
    <property type="entry name" value="REGULATOR OF CHROMOSOME CONDENSATION"/>
    <property type="match status" value="1"/>
</dbReference>
<proteinExistence type="predicted"/>
<organism evidence="2 3">
    <name type="scientific">Cellulomonas triticagri</name>
    <dbReference type="NCBI Taxonomy" id="2483352"/>
    <lineage>
        <taxon>Bacteria</taxon>
        <taxon>Bacillati</taxon>
        <taxon>Actinomycetota</taxon>
        <taxon>Actinomycetes</taxon>
        <taxon>Micrococcales</taxon>
        <taxon>Cellulomonadaceae</taxon>
        <taxon>Cellulomonas</taxon>
    </lineage>
</organism>
<evidence type="ECO:0008006" key="4">
    <source>
        <dbReference type="Google" id="ProtNLM"/>
    </source>
</evidence>
<name>A0A3M2J0U9_9CELL</name>
<dbReference type="AlphaFoldDB" id="A0A3M2J0U9"/>
<dbReference type="OrthoDB" id="904022at2"/>
<dbReference type="Proteomes" id="UP000269289">
    <property type="component" value="Unassembled WGS sequence"/>
</dbReference>
<sequence length="499" mass="52618">MTPARDRRRAVGVAAVLALAAAATVAGVGSTSAAYTDRARATTEVFEVPTTQFVPQQTRAGKTAIALQDDGSMAIWGFRGRGLAGTGEQTVASQATISMTTLPSDGHPDGRRRAVQVAGVARDGLEVNQIAFDTGVSGMAALSDDGLVYTWGGTQQLGMMGRSDDVTPFTRPGRVEIPGRVVHLISSNHAFLVLTESGDVYQWGWNGEPVTWTTAGNPPGGPDLLPRHVLSGVHSIHSGAWSFWAVRGDTVPEDPATGVLWWGWLGTSGAHQSRPISDPSGDGQAVNARSFVAEPRRSEWGSQHTTSGCGTVGVVAGSPEDECGLQQLAGLRYGNVARLRDGSVYTWGKSFGWMQGTTVAALHDVPTEVELPAGVRAAHVAHHTETVYIHGDDQQVYMYGRQDWGGGVNPATGATSTTNYRTPVRLDFLGPVDHIGGFSFTATVVRPDGALLLWGGGEWPGGRGNVNRVVRDTFATTSIPTTLRPVTELVMPGSGRSTS</sequence>
<keyword evidence="1" id="KW-0732">Signal</keyword>